<evidence type="ECO:0000313" key="4">
    <source>
        <dbReference type="EMBL" id="CAG9476510.1"/>
    </source>
</evidence>
<dbReference type="PANTHER" id="PTHR21523:SF14">
    <property type="entry name" value="EXPORTED REPETITIVE PROTEIN"/>
    <property type="match status" value="1"/>
</dbReference>
<dbReference type="SUPFAM" id="SSF48371">
    <property type="entry name" value="ARM repeat"/>
    <property type="match status" value="1"/>
</dbReference>
<dbReference type="EMBL" id="CAJZCX010000007">
    <property type="protein sequence ID" value="CAG9476510.1"/>
    <property type="molecule type" value="Genomic_DNA"/>
</dbReference>
<dbReference type="Proteomes" id="UP000779233">
    <property type="component" value="Unassembled WGS sequence"/>
</dbReference>
<name>A0A8S4H6Z6_PLAVI</name>
<feature type="signal peptide" evidence="3">
    <location>
        <begin position="1"/>
        <end position="23"/>
    </location>
</feature>
<feature type="region of interest" description="Disordered" evidence="1">
    <location>
        <begin position="127"/>
        <end position="161"/>
    </location>
</feature>
<organism evidence="4 5">
    <name type="scientific">Plasmodium vivax</name>
    <name type="common">malaria parasite P. vivax</name>
    <dbReference type="NCBI Taxonomy" id="5855"/>
    <lineage>
        <taxon>Eukaryota</taxon>
        <taxon>Sar</taxon>
        <taxon>Alveolata</taxon>
        <taxon>Apicomplexa</taxon>
        <taxon>Aconoidasida</taxon>
        <taxon>Haemosporida</taxon>
        <taxon>Plasmodiidae</taxon>
        <taxon>Plasmodium</taxon>
        <taxon>Plasmodium (Plasmodium)</taxon>
    </lineage>
</organism>
<feature type="transmembrane region" description="Helical" evidence="2">
    <location>
        <begin position="87"/>
        <end position="111"/>
    </location>
</feature>
<proteinExistence type="predicted"/>
<sequence length="345" mass="40209">MSIFIKMVIIYIVLVIKIALGMADEVVDKHSPSQELARDPNNVLPAAKQILSSAVMAGDGIVEFVRQGILCPLVNDNKHILCENKEIAISIVLFFFSTVFSIIYTIISRVIKYAKKSRRGKKLFKKKKKKKKRAVETEEDEVEDEEEQEEGDDEDDEDDDDEENYVYEANTLQGRIQERIQPNYQRHKHQIYQQIMHQGTILQPQIVHSHLQQPQMLQPQIVHPHIQQPHMQQPQIVHPHLQQPQMLQPQMLQPQMLQPQIVHPHIQQPQILQAQMLQSQMLQPQIVHPQIQQQQMLPSQMLHPQVLENELDKKKKKEKCKFSSKNIRTYSNDDVLNLGYHAITQ</sequence>
<feature type="chain" id="PRO_5035807692" evidence="3">
    <location>
        <begin position="24"/>
        <end position="345"/>
    </location>
</feature>
<comment type="caution">
    <text evidence="4">The sequence shown here is derived from an EMBL/GenBank/DDBJ whole genome shotgun (WGS) entry which is preliminary data.</text>
</comment>
<keyword evidence="2" id="KW-1133">Transmembrane helix</keyword>
<protein>
    <submittedName>
        <fullName evidence="4">(malaria parasite P. vivax) hypothetical protein</fullName>
    </submittedName>
</protein>
<keyword evidence="3" id="KW-0732">Signal</keyword>
<dbReference type="PANTHER" id="PTHR21523">
    <property type="match status" value="1"/>
</dbReference>
<gene>
    <name evidence="4" type="ORF">PVW1_090007200</name>
</gene>
<accession>A0A8S4H6Z6</accession>
<evidence type="ECO:0000256" key="1">
    <source>
        <dbReference type="SAM" id="MobiDB-lite"/>
    </source>
</evidence>
<feature type="compositionally biased region" description="Acidic residues" evidence="1">
    <location>
        <begin position="137"/>
        <end position="161"/>
    </location>
</feature>
<dbReference type="VEuPathDB" id="PlasmoDB:PVPAM_090006900"/>
<evidence type="ECO:0000256" key="2">
    <source>
        <dbReference type="SAM" id="Phobius"/>
    </source>
</evidence>
<reference evidence="4" key="1">
    <citation type="submission" date="2021-09" db="EMBL/GenBank/DDBJ databases">
        <authorList>
            <consortium name="Pathogen Informatics"/>
        </authorList>
    </citation>
    <scope>NUCLEOTIDE SEQUENCE</scope>
    <source>
        <strain evidence="4">PvW1</strain>
    </source>
</reference>
<keyword evidence="2" id="KW-0472">Membrane</keyword>
<dbReference type="InterPro" id="IPR016024">
    <property type="entry name" value="ARM-type_fold"/>
</dbReference>
<keyword evidence="2" id="KW-0812">Transmembrane</keyword>
<evidence type="ECO:0000313" key="5">
    <source>
        <dbReference type="Proteomes" id="UP000779233"/>
    </source>
</evidence>
<evidence type="ECO:0000256" key="3">
    <source>
        <dbReference type="SAM" id="SignalP"/>
    </source>
</evidence>
<dbReference type="AlphaFoldDB" id="A0A8S4H6Z6"/>